<dbReference type="KEGG" id="fmr:Fuma_02116"/>
<evidence type="ECO:0000256" key="2">
    <source>
        <dbReference type="ARBA" id="ARBA00023054"/>
    </source>
</evidence>
<keyword evidence="5" id="KW-1185">Reference proteome</keyword>
<dbReference type="RefSeq" id="WP_077024120.1">
    <property type="nucleotide sequence ID" value="NZ_CP017641.1"/>
</dbReference>
<feature type="domain" description="CzcB-like C-terminal circularly permuted SH3-like" evidence="3">
    <location>
        <begin position="440"/>
        <end position="493"/>
    </location>
</feature>
<reference evidence="4 5" key="1">
    <citation type="journal article" date="2016" name="Front. Microbiol.">
        <title>Fuerstia marisgermanicae gen. nov., sp. nov., an Unusual Member of the Phylum Planctomycetes from the German Wadden Sea.</title>
        <authorList>
            <person name="Kohn T."/>
            <person name="Heuer A."/>
            <person name="Jogler M."/>
            <person name="Vollmers J."/>
            <person name="Boedeker C."/>
            <person name="Bunk B."/>
            <person name="Rast P."/>
            <person name="Borchert D."/>
            <person name="Glockner I."/>
            <person name="Freese H.M."/>
            <person name="Klenk H.P."/>
            <person name="Overmann J."/>
            <person name="Kaster A.K."/>
            <person name="Rohde M."/>
            <person name="Wiegand S."/>
            <person name="Jogler C."/>
        </authorList>
    </citation>
    <scope>NUCLEOTIDE SEQUENCE [LARGE SCALE GENOMIC DNA]</scope>
    <source>
        <strain evidence="4 5">NH11</strain>
    </source>
</reference>
<dbReference type="PANTHER" id="PTHR32347">
    <property type="entry name" value="EFFLUX SYSTEM COMPONENT YKNX-RELATED"/>
    <property type="match status" value="1"/>
</dbReference>
<dbReference type="InterPro" id="IPR058649">
    <property type="entry name" value="CzcB_C"/>
</dbReference>
<accession>A0A1P8WEL1</accession>
<organism evidence="4 5">
    <name type="scientific">Fuerstiella marisgermanici</name>
    <dbReference type="NCBI Taxonomy" id="1891926"/>
    <lineage>
        <taxon>Bacteria</taxon>
        <taxon>Pseudomonadati</taxon>
        <taxon>Planctomycetota</taxon>
        <taxon>Planctomycetia</taxon>
        <taxon>Planctomycetales</taxon>
        <taxon>Planctomycetaceae</taxon>
        <taxon>Fuerstiella</taxon>
    </lineage>
</organism>
<keyword evidence="2" id="KW-0175">Coiled coil</keyword>
<evidence type="ECO:0000259" key="3">
    <source>
        <dbReference type="Pfam" id="PF25975"/>
    </source>
</evidence>
<dbReference type="GO" id="GO:0030313">
    <property type="term" value="C:cell envelope"/>
    <property type="evidence" value="ECO:0007669"/>
    <property type="project" value="UniProtKB-SubCell"/>
</dbReference>
<dbReference type="PANTHER" id="PTHR32347:SF23">
    <property type="entry name" value="BLL5650 PROTEIN"/>
    <property type="match status" value="1"/>
</dbReference>
<dbReference type="OrthoDB" id="285233at2"/>
<evidence type="ECO:0000313" key="5">
    <source>
        <dbReference type="Proteomes" id="UP000187735"/>
    </source>
</evidence>
<name>A0A1P8WEL1_9PLAN</name>
<evidence type="ECO:0000256" key="1">
    <source>
        <dbReference type="ARBA" id="ARBA00004196"/>
    </source>
</evidence>
<sequence>MTHLTPQKASARLKTFRFARPVPWILTAGVLSVALVTMTGAADTASSPVELGLKLIEPSTFKMQVEKPGIIEPLEAAAVHSECYWTTTILSIVPEGTWVQKGDVVCVLDSADIEDYARTREIILIKYRGRLDTAVQDEQLQTSDNERKLDAAKYRFDTAVHNLTEYQDGTHPQDIEELERNLSLLAEQTQSQREQVQHSERMWAMGMSPRSALDKESLQLMKSQQSYDSLASRLHLLTGYQHPRSMLQLEHSASNAERNLARTKIANGLALTNRRLTRLSYERTVRIYEKYYRRAVDSIEACTIRAPRDGQVVYGNSWHLRSRGITQIEEGKRVRKLQKIFEIPDPSRLKVSVPLDESLIYQVHNGMPVAVTVPGYEDEVVAGRILNIARYPRPRSRYTPNVKDYWIDVELFPTDDQRHLLTPKANVTAQFTLQETPDTIQIPRDAVTGVAGHNFVFVYDGRELKSRKVELGDANAESVLVVDGLKSGEQLVTAMLPAHEQALHEELARDLGVTQ</sequence>
<dbReference type="Proteomes" id="UP000187735">
    <property type="component" value="Chromosome"/>
</dbReference>
<comment type="subcellular location">
    <subcellularLocation>
        <location evidence="1">Cell envelope</location>
    </subcellularLocation>
</comment>
<evidence type="ECO:0000313" key="4">
    <source>
        <dbReference type="EMBL" id="APZ92505.1"/>
    </source>
</evidence>
<gene>
    <name evidence="4" type="ORF">Fuma_02116</name>
</gene>
<dbReference type="AlphaFoldDB" id="A0A1P8WEL1"/>
<dbReference type="EMBL" id="CP017641">
    <property type="protein sequence ID" value="APZ92505.1"/>
    <property type="molecule type" value="Genomic_DNA"/>
</dbReference>
<protein>
    <submittedName>
        <fullName evidence="4">Efflux transporter, RND family, MFP subunit</fullName>
    </submittedName>
</protein>
<dbReference type="Gene3D" id="2.40.420.20">
    <property type="match status" value="1"/>
</dbReference>
<proteinExistence type="predicted"/>
<dbReference type="InterPro" id="IPR050465">
    <property type="entry name" value="UPF0194_transport"/>
</dbReference>
<dbReference type="STRING" id="1891926.Fuma_02116"/>
<dbReference type="Pfam" id="PF25975">
    <property type="entry name" value="CzcB_C"/>
    <property type="match status" value="1"/>
</dbReference>
<dbReference type="Gene3D" id="2.40.30.170">
    <property type="match status" value="1"/>
</dbReference>